<keyword evidence="3" id="KW-1185">Reference proteome</keyword>
<dbReference type="AlphaFoldDB" id="A0A6N6MPY2"/>
<dbReference type="Proteomes" id="UP000441523">
    <property type="component" value="Unassembled WGS sequence"/>
</dbReference>
<evidence type="ECO:0000259" key="1">
    <source>
        <dbReference type="Pfam" id="PF06568"/>
    </source>
</evidence>
<proteinExistence type="predicted"/>
<evidence type="ECO:0000313" key="3">
    <source>
        <dbReference type="Proteomes" id="UP000441523"/>
    </source>
</evidence>
<protein>
    <submittedName>
        <fullName evidence="2">DUF1127 domain-containing protein</fullName>
    </submittedName>
</protein>
<gene>
    <name evidence="2" type="ORF">F6X51_10455</name>
</gene>
<feature type="domain" description="YjiS-like" evidence="1">
    <location>
        <begin position="35"/>
        <end position="69"/>
    </location>
</feature>
<dbReference type="Pfam" id="PF06568">
    <property type="entry name" value="YjiS-like"/>
    <property type="match status" value="1"/>
</dbReference>
<sequence length="113" mass="11449">MRGGAGGGASRAAGGRLGRAGRLRHGLAGIAAALARFLARLSENRRLLAELGAMSERELRDIGLTRQDAADAAQLHPAEDVGGLLAARRAERRAARRVRCGTGAGVTGGGALG</sequence>
<dbReference type="InterPro" id="IPR009506">
    <property type="entry name" value="YjiS-like"/>
</dbReference>
<evidence type="ECO:0000313" key="2">
    <source>
        <dbReference type="EMBL" id="KAB1073612.1"/>
    </source>
</evidence>
<dbReference type="EMBL" id="VZZJ01000007">
    <property type="protein sequence ID" value="KAB1073612.1"/>
    <property type="molecule type" value="Genomic_DNA"/>
</dbReference>
<comment type="caution">
    <text evidence="2">The sequence shown here is derived from an EMBL/GenBank/DDBJ whole genome shotgun (WGS) entry which is preliminary data.</text>
</comment>
<name>A0A6N6MPY2_9HYPH</name>
<organism evidence="2 3">
    <name type="scientific">Methylobacterium planeticum</name>
    <dbReference type="NCBI Taxonomy" id="2615211"/>
    <lineage>
        <taxon>Bacteria</taxon>
        <taxon>Pseudomonadati</taxon>
        <taxon>Pseudomonadota</taxon>
        <taxon>Alphaproteobacteria</taxon>
        <taxon>Hyphomicrobiales</taxon>
        <taxon>Methylobacteriaceae</taxon>
        <taxon>Methylobacterium</taxon>
    </lineage>
</organism>
<dbReference type="RefSeq" id="WP_150963318.1">
    <property type="nucleotide sequence ID" value="NZ_VZZJ01000007.1"/>
</dbReference>
<reference evidence="2 3" key="1">
    <citation type="submission" date="2019-09" db="EMBL/GenBank/DDBJ databases">
        <title>YIM 132548 draft genome.</title>
        <authorList>
            <person name="Jiang L."/>
        </authorList>
    </citation>
    <scope>NUCLEOTIDE SEQUENCE [LARGE SCALE GENOMIC DNA]</scope>
    <source>
        <strain evidence="2 3">YIM 132548</strain>
    </source>
</reference>
<accession>A0A6N6MPY2</accession>